<protein>
    <submittedName>
        <fullName evidence="2">GCN5 family acetyltransferase</fullName>
    </submittedName>
</protein>
<reference evidence="2 3" key="1">
    <citation type="submission" date="2016-05" db="EMBL/GenBank/DDBJ databases">
        <title>Paenibacillus oryzae. sp. nov., isolated from the rice root.</title>
        <authorList>
            <person name="Zhang J."/>
            <person name="Zhang X."/>
        </authorList>
    </citation>
    <scope>NUCLEOTIDE SEQUENCE [LARGE SCALE GENOMIC DNA]</scope>
    <source>
        <strain evidence="2 3">1DrF-4</strain>
    </source>
</reference>
<evidence type="ECO:0000313" key="2">
    <source>
        <dbReference type="EMBL" id="OBR68902.1"/>
    </source>
</evidence>
<dbReference type="InterPro" id="IPR051531">
    <property type="entry name" value="N-acetyltransferase"/>
</dbReference>
<keyword evidence="3" id="KW-1185">Reference proteome</keyword>
<evidence type="ECO:0000259" key="1">
    <source>
        <dbReference type="PROSITE" id="PS51186"/>
    </source>
</evidence>
<proteinExistence type="predicted"/>
<dbReference type="PROSITE" id="PS51186">
    <property type="entry name" value="GNAT"/>
    <property type="match status" value="1"/>
</dbReference>
<organism evidence="2 3">
    <name type="scientific">Paenibacillus oryzae</name>
    <dbReference type="NCBI Taxonomy" id="1844972"/>
    <lineage>
        <taxon>Bacteria</taxon>
        <taxon>Bacillati</taxon>
        <taxon>Bacillota</taxon>
        <taxon>Bacilli</taxon>
        <taxon>Bacillales</taxon>
        <taxon>Paenibacillaceae</taxon>
        <taxon>Paenibacillus</taxon>
    </lineage>
</organism>
<dbReference type="Pfam" id="PF13302">
    <property type="entry name" value="Acetyltransf_3"/>
    <property type="match status" value="1"/>
</dbReference>
<keyword evidence="2" id="KW-0808">Transferase</keyword>
<dbReference type="PANTHER" id="PTHR43792:SF1">
    <property type="entry name" value="N-ACETYLTRANSFERASE DOMAIN-CONTAINING PROTEIN"/>
    <property type="match status" value="1"/>
</dbReference>
<dbReference type="AlphaFoldDB" id="A0A1A5YTF2"/>
<accession>A0A1A5YTF2</accession>
<evidence type="ECO:0000313" key="3">
    <source>
        <dbReference type="Proteomes" id="UP000092024"/>
    </source>
</evidence>
<dbReference type="PANTHER" id="PTHR43792">
    <property type="entry name" value="GNAT FAMILY, PUTATIVE (AFU_ORTHOLOGUE AFUA_3G00765)-RELATED-RELATED"/>
    <property type="match status" value="1"/>
</dbReference>
<dbReference type="EMBL" id="LYPA01000024">
    <property type="protein sequence ID" value="OBR68902.1"/>
    <property type="molecule type" value="Genomic_DNA"/>
</dbReference>
<dbReference type="Proteomes" id="UP000092024">
    <property type="component" value="Unassembled WGS sequence"/>
</dbReference>
<dbReference type="SUPFAM" id="SSF55729">
    <property type="entry name" value="Acyl-CoA N-acyltransferases (Nat)"/>
    <property type="match status" value="1"/>
</dbReference>
<dbReference type="RefSeq" id="WP_068678992.1">
    <property type="nucleotide sequence ID" value="NZ_LYPA01000024.1"/>
</dbReference>
<dbReference type="OrthoDB" id="9785602at2"/>
<dbReference type="InterPro" id="IPR000182">
    <property type="entry name" value="GNAT_dom"/>
</dbReference>
<sequence length="181" mass="20891">MQLETKRLVIREFTAVDAKAVHQYASDERVTRYMIWGPNSEEETFDFVQRTVDMQRQHPRLGYELAVELKENGKLIGGCAIHQSNHQQGEIGYCYSPRYWQQGYASEAASALLAFGFDDLGLYRIFATCRPENIGSAKVMQHIGMSYEGHLRGHIWHKGGFLDSYLYSILEPEYRAIRYKA</sequence>
<name>A0A1A5YTF2_9BACL</name>
<dbReference type="InterPro" id="IPR016181">
    <property type="entry name" value="Acyl_CoA_acyltransferase"/>
</dbReference>
<gene>
    <name evidence="2" type="ORF">A7K91_25815</name>
</gene>
<dbReference type="STRING" id="1844972.A7K91_25815"/>
<comment type="caution">
    <text evidence="2">The sequence shown here is derived from an EMBL/GenBank/DDBJ whole genome shotgun (WGS) entry which is preliminary data.</text>
</comment>
<dbReference type="GO" id="GO:0016747">
    <property type="term" value="F:acyltransferase activity, transferring groups other than amino-acyl groups"/>
    <property type="evidence" value="ECO:0007669"/>
    <property type="project" value="InterPro"/>
</dbReference>
<dbReference type="Gene3D" id="3.40.630.30">
    <property type="match status" value="1"/>
</dbReference>
<feature type="domain" description="N-acetyltransferase" evidence="1">
    <location>
        <begin position="8"/>
        <end position="172"/>
    </location>
</feature>